<dbReference type="Proteomes" id="UP001219525">
    <property type="component" value="Unassembled WGS sequence"/>
</dbReference>
<gene>
    <name evidence="2" type="ORF">GGX14DRAFT_407272</name>
</gene>
<protein>
    <submittedName>
        <fullName evidence="2">Uncharacterized protein</fullName>
    </submittedName>
</protein>
<name>A0AAD6UNF5_9AGAR</name>
<dbReference type="EMBL" id="JARJCW010000134">
    <property type="protein sequence ID" value="KAJ7191334.1"/>
    <property type="molecule type" value="Genomic_DNA"/>
</dbReference>
<evidence type="ECO:0000313" key="2">
    <source>
        <dbReference type="EMBL" id="KAJ7191334.1"/>
    </source>
</evidence>
<keyword evidence="3" id="KW-1185">Reference proteome</keyword>
<sequence length="352" mass="38441">MTAPTDSMASCAQTGLGLDFELLHGQRSSCWPTPNGYWLPSRWLIMARRWPEGLTYLCLVAASDPNSHNLSKEATMRLRVSRRRPGPVELRVIWMGGDITWERLSNVNDCAAMEKYLVHHDLDDPLLLFRRKFLLNNRIQAINEIRGVRQASGAGMYVVQHIVPTVRPCLTHLEQTGHTCWFALRAPGVSVPVLDPEPELEDTVDADTDHEHPPPRSTRTRCARPLRTRRRCAAAAAAKMAAAARMCADFAKFGALKVVWAHSGRRQGVGVEAARVRERAGNSVMSGGRSCATFGPACSLVSGGKRKREAGSRQCAAEIVRRAAGNGRPAACPQRRAVGNGCAGSGWCTGKG</sequence>
<feature type="region of interest" description="Disordered" evidence="1">
    <location>
        <begin position="195"/>
        <end position="221"/>
    </location>
</feature>
<comment type="caution">
    <text evidence="2">The sequence shown here is derived from an EMBL/GenBank/DDBJ whole genome shotgun (WGS) entry which is preliminary data.</text>
</comment>
<dbReference type="AlphaFoldDB" id="A0AAD6UNF5"/>
<evidence type="ECO:0000313" key="3">
    <source>
        <dbReference type="Proteomes" id="UP001219525"/>
    </source>
</evidence>
<organism evidence="2 3">
    <name type="scientific">Mycena pura</name>
    <dbReference type="NCBI Taxonomy" id="153505"/>
    <lineage>
        <taxon>Eukaryota</taxon>
        <taxon>Fungi</taxon>
        <taxon>Dikarya</taxon>
        <taxon>Basidiomycota</taxon>
        <taxon>Agaricomycotina</taxon>
        <taxon>Agaricomycetes</taxon>
        <taxon>Agaricomycetidae</taxon>
        <taxon>Agaricales</taxon>
        <taxon>Marasmiineae</taxon>
        <taxon>Mycenaceae</taxon>
        <taxon>Mycena</taxon>
    </lineage>
</organism>
<accession>A0AAD6UNF5</accession>
<feature type="compositionally biased region" description="Acidic residues" evidence="1">
    <location>
        <begin position="196"/>
        <end position="206"/>
    </location>
</feature>
<reference evidence="2" key="1">
    <citation type="submission" date="2023-03" db="EMBL/GenBank/DDBJ databases">
        <title>Massive genome expansion in bonnet fungi (Mycena s.s.) driven by repeated elements and novel gene families across ecological guilds.</title>
        <authorList>
            <consortium name="Lawrence Berkeley National Laboratory"/>
            <person name="Harder C.B."/>
            <person name="Miyauchi S."/>
            <person name="Viragh M."/>
            <person name="Kuo A."/>
            <person name="Thoen E."/>
            <person name="Andreopoulos B."/>
            <person name="Lu D."/>
            <person name="Skrede I."/>
            <person name="Drula E."/>
            <person name="Henrissat B."/>
            <person name="Morin E."/>
            <person name="Kohler A."/>
            <person name="Barry K."/>
            <person name="LaButti K."/>
            <person name="Morin E."/>
            <person name="Salamov A."/>
            <person name="Lipzen A."/>
            <person name="Mereny Z."/>
            <person name="Hegedus B."/>
            <person name="Baldrian P."/>
            <person name="Stursova M."/>
            <person name="Weitz H."/>
            <person name="Taylor A."/>
            <person name="Grigoriev I.V."/>
            <person name="Nagy L.G."/>
            <person name="Martin F."/>
            <person name="Kauserud H."/>
        </authorList>
    </citation>
    <scope>NUCLEOTIDE SEQUENCE</scope>
    <source>
        <strain evidence="2">9144</strain>
    </source>
</reference>
<evidence type="ECO:0000256" key="1">
    <source>
        <dbReference type="SAM" id="MobiDB-lite"/>
    </source>
</evidence>
<proteinExistence type="predicted"/>